<dbReference type="Proteomes" id="UP000231279">
    <property type="component" value="Unassembled WGS sequence"/>
</dbReference>
<dbReference type="OrthoDB" id="406505at2759"/>
<dbReference type="InterPro" id="IPR007112">
    <property type="entry name" value="Expansin/allergen_DPBB_dom"/>
</dbReference>
<dbReference type="SUPFAM" id="SSF50685">
    <property type="entry name" value="Barwin-like endoglucanases"/>
    <property type="match status" value="1"/>
</dbReference>
<dbReference type="EMBL" id="NKXS01004290">
    <property type="protein sequence ID" value="PIN06885.1"/>
    <property type="molecule type" value="Genomic_DNA"/>
</dbReference>
<comment type="caution">
    <text evidence="2">The sequence shown here is derived from an EMBL/GenBank/DDBJ whole genome shotgun (WGS) entry which is preliminary data.</text>
</comment>
<dbReference type="STRING" id="429701.A0A2G9GNU6"/>
<keyword evidence="3" id="KW-1185">Reference proteome</keyword>
<proteinExistence type="predicted"/>
<sequence>MFIYNDCHRFLPISVLIFLVLNGYCFCMSKSFNISLDSNFLPTVATWYGPPEGSGSGGACGLENDVANSPYNGLISAGNNNLFKSGVKCIQNPACSRYPITVTVIDKCPGTCNNDPVHFNLSGKAFGVTPKDFLNVQFFKFANFGNSKRI</sequence>
<evidence type="ECO:0000313" key="2">
    <source>
        <dbReference type="EMBL" id="PIN06885.1"/>
    </source>
</evidence>
<accession>A0A2G9GNU6</accession>
<dbReference type="AlphaFoldDB" id="A0A2G9GNU6"/>
<feature type="domain" description="Expansin-like EG45" evidence="1">
    <location>
        <begin position="57"/>
        <end position="127"/>
    </location>
</feature>
<dbReference type="Gene3D" id="2.40.40.10">
    <property type="entry name" value="RlpA-like domain"/>
    <property type="match status" value="1"/>
</dbReference>
<dbReference type="InterPro" id="IPR036908">
    <property type="entry name" value="RlpA-like_sf"/>
</dbReference>
<gene>
    <name evidence="2" type="ORF">CDL12_20556</name>
</gene>
<dbReference type="PROSITE" id="PS50842">
    <property type="entry name" value="EXPANSIN_EG45"/>
    <property type="match status" value="1"/>
</dbReference>
<name>A0A2G9GNU6_9LAMI</name>
<dbReference type="PANTHER" id="PTHR31692:SF56">
    <property type="entry name" value="EXPANSIN-B2-RELATED"/>
    <property type="match status" value="1"/>
</dbReference>
<dbReference type="PANTHER" id="PTHR31692">
    <property type="entry name" value="EXPANSIN-B3"/>
    <property type="match status" value="1"/>
</dbReference>
<evidence type="ECO:0000313" key="3">
    <source>
        <dbReference type="Proteomes" id="UP000231279"/>
    </source>
</evidence>
<reference evidence="3" key="1">
    <citation type="journal article" date="2018" name="Gigascience">
        <title>Genome assembly of the Pink Ipe (Handroanthus impetiginosus, Bignoniaceae), a highly valued, ecologically keystone Neotropical timber forest tree.</title>
        <authorList>
            <person name="Silva-Junior O.B."/>
            <person name="Grattapaglia D."/>
            <person name="Novaes E."/>
            <person name="Collevatti R.G."/>
        </authorList>
    </citation>
    <scope>NUCLEOTIDE SEQUENCE [LARGE SCALE GENOMIC DNA]</scope>
    <source>
        <strain evidence="3">cv. UFG-1</strain>
    </source>
</reference>
<organism evidence="2 3">
    <name type="scientific">Handroanthus impetiginosus</name>
    <dbReference type="NCBI Taxonomy" id="429701"/>
    <lineage>
        <taxon>Eukaryota</taxon>
        <taxon>Viridiplantae</taxon>
        <taxon>Streptophyta</taxon>
        <taxon>Embryophyta</taxon>
        <taxon>Tracheophyta</taxon>
        <taxon>Spermatophyta</taxon>
        <taxon>Magnoliopsida</taxon>
        <taxon>eudicotyledons</taxon>
        <taxon>Gunneridae</taxon>
        <taxon>Pentapetalae</taxon>
        <taxon>asterids</taxon>
        <taxon>lamiids</taxon>
        <taxon>Lamiales</taxon>
        <taxon>Bignoniaceae</taxon>
        <taxon>Crescentiina</taxon>
        <taxon>Tabebuia alliance</taxon>
        <taxon>Handroanthus</taxon>
    </lineage>
</organism>
<protein>
    <recommendedName>
        <fullName evidence="1">Expansin-like EG45 domain-containing protein</fullName>
    </recommendedName>
</protein>
<evidence type="ECO:0000259" key="1">
    <source>
        <dbReference type="PROSITE" id="PS50842"/>
    </source>
</evidence>